<evidence type="ECO:0000259" key="4">
    <source>
        <dbReference type="PROSITE" id="PS50003"/>
    </source>
</evidence>
<reference evidence="6 7" key="1">
    <citation type="journal article" date="2004" name="Nature">
        <title>Genome evolution in yeasts.</title>
        <authorList>
            <consortium name="Genolevures"/>
            <person name="Dujon B."/>
            <person name="Sherman D."/>
            <person name="Fischer G."/>
            <person name="Durrens P."/>
            <person name="Casaregola S."/>
            <person name="Lafontaine I."/>
            <person name="de Montigny J."/>
            <person name="Marck C."/>
            <person name="Neuveglise C."/>
            <person name="Talla E."/>
            <person name="Goffard N."/>
            <person name="Frangeul L."/>
            <person name="Aigle M."/>
            <person name="Anthouard V."/>
            <person name="Babour A."/>
            <person name="Barbe V."/>
            <person name="Barnay S."/>
            <person name="Blanchin S."/>
            <person name="Beckerich J.M."/>
            <person name="Beyne E."/>
            <person name="Bleykasten C."/>
            <person name="Boisrame A."/>
            <person name="Boyer J."/>
            <person name="Cattolico L."/>
            <person name="Confanioleri F."/>
            <person name="de Daruvar A."/>
            <person name="Despons L."/>
            <person name="Fabre E."/>
            <person name="Fairhead C."/>
            <person name="Ferry-Dumazet H."/>
            <person name="Groppi A."/>
            <person name="Hantraye F."/>
            <person name="Hennequin C."/>
            <person name="Jauniaux N."/>
            <person name="Joyet P."/>
            <person name="Kachouri R."/>
            <person name="Kerrest A."/>
            <person name="Koszul R."/>
            <person name="Lemaire M."/>
            <person name="Lesur I."/>
            <person name="Ma L."/>
            <person name="Muller H."/>
            <person name="Nicaud J.M."/>
            <person name="Nikolski M."/>
            <person name="Oztas S."/>
            <person name="Ozier-Kalogeropoulos O."/>
            <person name="Pellenz S."/>
            <person name="Potier S."/>
            <person name="Richard G.F."/>
            <person name="Straub M.L."/>
            <person name="Suleau A."/>
            <person name="Swennene D."/>
            <person name="Tekaia F."/>
            <person name="Wesolowski-Louvel M."/>
            <person name="Westhof E."/>
            <person name="Wirth B."/>
            <person name="Zeniou-Meyer M."/>
            <person name="Zivanovic I."/>
            <person name="Bolotin-Fukuhara M."/>
            <person name="Thierry A."/>
            <person name="Bouchier C."/>
            <person name="Caudron B."/>
            <person name="Scarpelli C."/>
            <person name="Gaillardin C."/>
            <person name="Weissenbach J."/>
            <person name="Wincker P."/>
            <person name="Souciet J.L."/>
        </authorList>
    </citation>
    <scope>NUCLEOTIDE SEQUENCE [LARGE SCALE GENOMIC DNA]</scope>
    <source>
        <strain evidence="7">ATCC 36239 / CBS 767 / BCRC 21394 / JCM 1990 / NBRC 0083 / IGC 2968</strain>
    </source>
</reference>
<dbReference type="GO" id="GO:0007165">
    <property type="term" value="P:signal transduction"/>
    <property type="evidence" value="ECO:0007669"/>
    <property type="project" value="InterPro"/>
</dbReference>
<dbReference type="HOGENOM" id="CLU_006138_0_0_1"/>
<dbReference type="Gene3D" id="3.30.1520.10">
    <property type="entry name" value="Phox-like domain"/>
    <property type="match status" value="1"/>
</dbReference>
<dbReference type="GeneID" id="8999248"/>
<feature type="compositionally biased region" description="Basic and acidic residues" evidence="3">
    <location>
        <begin position="186"/>
        <end position="204"/>
    </location>
</feature>
<dbReference type="InterPro" id="IPR001849">
    <property type="entry name" value="PH_domain"/>
</dbReference>
<feature type="compositionally biased region" description="Polar residues" evidence="3">
    <location>
        <begin position="762"/>
        <end position="776"/>
    </location>
</feature>
<dbReference type="Gene3D" id="2.30.29.30">
    <property type="entry name" value="Pleckstrin-homology domain (PH domain)/Phosphotyrosine-binding domain (PTB)"/>
    <property type="match status" value="1"/>
</dbReference>
<dbReference type="CDD" id="cd06093">
    <property type="entry name" value="PX_domain"/>
    <property type="match status" value="1"/>
</dbReference>
<dbReference type="InterPro" id="IPR050729">
    <property type="entry name" value="Rho-GAP"/>
</dbReference>
<evidence type="ECO:0000256" key="3">
    <source>
        <dbReference type="SAM" id="MobiDB-lite"/>
    </source>
</evidence>
<feature type="compositionally biased region" description="Low complexity" evidence="3">
    <location>
        <begin position="303"/>
        <end position="313"/>
    </location>
</feature>
<feature type="domain" description="PH" evidence="4">
    <location>
        <begin position="600"/>
        <end position="707"/>
    </location>
</feature>
<evidence type="ECO:0000256" key="2">
    <source>
        <dbReference type="SAM" id="Coils"/>
    </source>
</evidence>
<feature type="compositionally biased region" description="Low complexity" evidence="3">
    <location>
        <begin position="128"/>
        <end position="137"/>
    </location>
</feature>
<dbReference type="InterPro" id="IPR011993">
    <property type="entry name" value="PH-like_dom_sf"/>
</dbReference>
<feature type="region of interest" description="Disordered" evidence="3">
    <location>
        <begin position="279"/>
        <end position="318"/>
    </location>
</feature>
<dbReference type="PANTHER" id="PTHR23176">
    <property type="entry name" value="RHO/RAC/CDC GTPASE-ACTIVATING PROTEIN"/>
    <property type="match status" value="1"/>
</dbReference>
<feature type="compositionally biased region" description="Polar residues" evidence="3">
    <location>
        <begin position="743"/>
        <end position="754"/>
    </location>
</feature>
<dbReference type="SUPFAM" id="SSF48350">
    <property type="entry name" value="GTPase activation domain, GAP"/>
    <property type="match status" value="1"/>
</dbReference>
<feature type="region of interest" description="Disordered" evidence="3">
    <location>
        <begin position="1"/>
        <end position="37"/>
    </location>
</feature>
<dbReference type="PROSITE" id="PS50238">
    <property type="entry name" value="RHOGAP"/>
    <property type="match status" value="1"/>
</dbReference>
<evidence type="ECO:0000256" key="1">
    <source>
        <dbReference type="ARBA" id="ARBA00022468"/>
    </source>
</evidence>
<dbReference type="Pfam" id="PF00620">
    <property type="entry name" value="RhoGAP"/>
    <property type="match status" value="1"/>
</dbReference>
<feature type="region of interest" description="Disordered" evidence="3">
    <location>
        <begin position="737"/>
        <end position="787"/>
    </location>
</feature>
<feature type="compositionally biased region" description="Basic and acidic residues" evidence="3">
    <location>
        <begin position="212"/>
        <end position="222"/>
    </location>
</feature>
<dbReference type="eggNOG" id="KOG4269">
    <property type="taxonomic scope" value="Eukaryota"/>
</dbReference>
<keyword evidence="1" id="KW-0343">GTPase activation</keyword>
<dbReference type="VEuPathDB" id="FungiDB:DEHA2G18898g"/>
<dbReference type="InterPro" id="IPR001683">
    <property type="entry name" value="PX_dom"/>
</dbReference>
<protein>
    <submittedName>
        <fullName evidence="6">DEHA2G18898p</fullName>
    </submittedName>
</protein>
<evidence type="ECO:0000259" key="5">
    <source>
        <dbReference type="PROSITE" id="PS50238"/>
    </source>
</evidence>
<dbReference type="Gene3D" id="1.10.555.10">
    <property type="entry name" value="Rho GTPase activation protein"/>
    <property type="match status" value="1"/>
</dbReference>
<dbReference type="KEGG" id="dha:DEHA2G18898g"/>
<keyword evidence="7" id="KW-1185">Reference proteome</keyword>
<feature type="compositionally biased region" description="Polar residues" evidence="3">
    <location>
        <begin position="365"/>
        <end position="376"/>
    </location>
</feature>
<dbReference type="CDD" id="cd04400">
    <property type="entry name" value="RhoGAP_fBEM3"/>
    <property type="match status" value="1"/>
</dbReference>
<dbReference type="SUPFAM" id="SSF50729">
    <property type="entry name" value="PH domain-like"/>
    <property type="match status" value="1"/>
</dbReference>
<feature type="domain" description="Rho-GAP" evidence="5">
    <location>
        <begin position="862"/>
        <end position="1066"/>
    </location>
</feature>
<evidence type="ECO:0000313" key="6">
    <source>
        <dbReference type="EMBL" id="CAR65997.1"/>
    </source>
</evidence>
<name>B5RUV3_DEBHA</name>
<feature type="region of interest" description="Disordered" evidence="3">
    <location>
        <begin position="94"/>
        <end position="168"/>
    </location>
</feature>
<gene>
    <name evidence="6" type="ordered locus">DEHA2G18898g</name>
</gene>
<dbReference type="Pfam" id="PF00169">
    <property type="entry name" value="PH"/>
    <property type="match status" value="1"/>
</dbReference>
<dbReference type="OMA" id="KNICIVF"/>
<organism evidence="6 7">
    <name type="scientific">Debaryomyces hansenii (strain ATCC 36239 / CBS 767 / BCRC 21394 / JCM 1990 / NBRC 0083 / IGC 2968)</name>
    <name type="common">Yeast</name>
    <name type="synonym">Torulaspora hansenii</name>
    <dbReference type="NCBI Taxonomy" id="284592"/>
    <lineage>
        <taxon>Eukaryota</taxon>
        <taxon>Fungi</taxon>
        <taxon>Dikarya</taxon>
        <taxon>Ascomycota</taxon>
        <taxon>Saccharomycotina</taxon>
        <taxon>Pichiomycetes</taxon>
        <taxon>Debaryomycetaceae</taxon>
        <taxon>Debaryomyces</taxon>
    </lineage>
</organism>
<dbReference type="InterPro" id="IPR036871">
    <property type="entry name" value="PX_dom_sf"/>
</dbReference>
<dbReference type="GO" id="GO:0035091">
    <property type="term" value="F:phosphatidylinositol binding"/>
    <property type="evidence" value="ECO:0007669"/>
    <property type="project" value="InterPro"/>
</dbReference>
<dbReference type="FunCoup" id="B5RUV3">
    <property type="interactions" value="192"/>
</dbReference>
<evidence type="ECO:0000313" key="7">
    <source>
        <dbReference type="Proteomes" id="UP000000599"/>
    </source>
</evidence>
<dbReference type="InterPro" id="IPR000198">
    <property type="entry name" value="RhoGAP_dom"/>
</dbReference>
<dbReference type="Pfam" id="PF00787">
    <property type="entry name" value="PX"/>
    <property type="match status" value="1"/>
</dbReference>
<dbReference type="InParanoid" id="B5RUV3"/>
<sequence>MEGLRIHKSDSTKEILKQKPEKNSKEYQPSSASMDRLKVTDEYIKKLEDEKNELQEKLMRQEKVIDILQGQLTANGIPILSGTITSILNGEISEAPSTSAKESNEEDIPQRSVRRQMTPQKGLRNKTSSSSLGSNRSLQIPKSPIGHLSPMTPVDRTRDYESNRSSVYSDIEDGTSYRRSFTQAEDLSKSSNKDNANETIEMNHNDTINEDSDLKQVEESNRTFEPNDESSINTVLENTKVKPTTNGAMDNKSPINDSISTKKEISTTNLLNTNDEMKASGSVTQHKNTSTSSFNSNYKSRIKLPPSLQPPQKQGKDLSIDTSIASSSGMKALNSAERNDSIGRQISNDQISIQSSITTPMEGPPSQSTPKLGSDTGSFRKLALTPEMGGFNGKFAQRSNDQLTGDSQTHIQQPMLDNDSTLLRTPITNEFLSHDSESLSRLSTQTPNSSFQVLHTPKAEEDSALFIKPDEFQTISLTVVSTINISNSASSKKDDPACTISINDRESQKEMWRIRKTHSQLMAFDNEIRPIVEYFGLPPIPDKSLLLSTSPNKVDARKNNLQNYFNTIFLMPHLPHIILYRICKYLSLDFINPLDDFRSGARKEGYLIRRYKGLGSSWKIRWCQVDGPFLEIYEIPGGVCIEQIKLKGSQIGKQTNDSVAEERGYRHAFLIMEPQKKISSSSSKYFFCAESDEERDDWVEALVEFNEVGDTSMTSYGSNDNDNSFSTDLDERYKDNQEEEITKQYSSQTSNPQTGFVGGYHYQQSTSSIDLPNNNIAEKPSQKDLKEAKRLKKRSIFPFRNKLNSSIFDSNPTDTDSSQTIVATQPQQEQQQESNIQSYLDSMNLDDDLTKAIFGRELSVAYELSNHKLFDRSIPSICYRCLDFLLKAGAIYEEGIFRLSGSASSIRQLKDQFNTNFDLDLFESPLQPDMHTVSGLLKTYLRELPTPILGGQQYNDLKHIADTRGESSSRSELALIFRDYLSNSSNIDDIHYNVCYVIFKFLHQIIANKGTNRMNLRNVCIVFVPTLNISLEVLTILLVDFDCIFEGGSPIANDKREVLDLYIPNF</sequence>
<dbReference type="GO" id="GO:0005933">
    <property type="term" value="C:cellular bud"/>
    <property type="evidence" value="ECO:0007669"/>
    <property type="project" value="UniProtKB-ARBA"/>
</dbReference>
<feature type="region of interest" description="Disordered" evidence="3">
    <location>
        <begin position="356"/>
        <end position="376"/>
    </location>
</feature>
<feature type="compositionally biased region" description="Polar residues" evidence="3">
    <location>
        <begin position="281"/>
        <end position="299"/>
    </location>
</feature>
<dbReference type="InterPro" id="IPR008936">
    <property type="entry name" value="Rho_GTPase_activation_prot"/>
</dbReference>
<dbReference type="SMART" id="SM00324">
    <property type="entry name" value="RhoGAP"/>
    <property type="match status" value="1"/>
</dbReference>
<dbReference type="OrthoDB" id="185175at2759"/>
<accession>B5RUV3</accession>
<feature type="region of interest" description="Disordered" evidence="3">
    <location>
        <begin position="182"/>
        <end position="230"/>
    </location>
</feature>
<feature type="compositionally biased region" description="Basic and acidic residues" evidence="3">
    <location>
        <begin position="1"/>
        <end position="25"/>
    </location>
</feature>
<dbReference type="SMART" id="SM00233">
    <property type="entry name" value="PH"/>
    <property type="match status" value="1"/>
</dbReference>
<dbReference type="EMBL" id="CR382139">
    <property type="protein sequence ID" value="CAR65997.1"/>
    <property type="molecule type" value="Genomic_DNA"/>
</dbReference>
<proteinExistence type="predicted"/>
<dbReference type="GO" id="GO:0005938">
    <property type="term" value="C:cell cortex"/>
    <property type="evidence" value="ECO:0007669"/>
    <property type="project" value="UniProtKB-ARBA"/>
</dbReference>
<dbReference type="PANTHER" id="PTHR23176:SF129">
    <property type="entry name" value="RHO GTPASE ACTIVATING PROTEIN AT 16F, ISOFORM E-RELATED"/>
    <property type="match status" value="1"/>
</dbReference>
<dbReference type="RefSeq" id="XP_002770665.1">
    <property type="nucleotide sequence ID" value="XM_002770619.1"/>
</dbReference>
<feature type="coiled-coil region" evidence="2">
    <location>
        <begin position="37"/>
        <end position="71"/>
    </location>
</feature>
<keyword evidence="2" id="KW-0175">Coiled coil</keyword>
<dbReference type="AlphaFoldDB" id="B5RUV3"/>
<dbReference type="STRING" id="284592.B5RUV3"/>
<dbReference type="PROSITE" id="PS50003">
    <property type="entry name" value="PH_DOMAIN"/>
    <property type="match status" value="1"/>
</dbReference>
<dbReference type="GO" id="GO:0005096">
    <property type="term" value="F:GTPase activator activity"/>
    <property type="evidence" value="ECO:0007669"/>
    <property type="project" value="UniProtKB-KW"/>
</dbReference>
<dbReference type="Proteomes" id="UP000000599">
    <property type="component" value="Chromosome G"/>
</dbReference>